<gene>
    <name evidence="11" type="ORF">LSTR_LSTR002143</name>
</gene>
<protein>
    <recommendedName>
        <fullName evidence="10">C2H2-type domain-containing protein</fullName>
    </recommendedName>
</protein>
<name>A0A482XRA3_LAOST</name>
<keyword evidence="7" id="KW-0539">Nucleus</keyword>
<dbReference type="STRING" id="195883.A0A482XRA3"/>
<feature type="domain" description="C2H2-type" evidence="10">
    <location>
        <begin position="251"/>
        <end position="276"/>
    </location>
</feature>
<feature type="compositionally biased region" description="Basic and acidic residues" evidence="9">
    <location>
        <begin position="12"/>
        <end position="25"/>
    </location>
</feature>
<evidence type="ECO:0000256" key="7">
    <source>
        <dbReference type="ARBA" id="ARBA00023242"/>
    </source>
</evidence>
<dbReference type="GO" id="GO:0006357">
    <property type="term" value="P:regulation of transcription by RNA polymerase II"/>
    <property type="evidence" value="ECO:0007669"/>
    <property type="project" value="TreeGrafter"/>
</dbReference>
<dbReference type="FunFam" id="3.30.160.60:FF:000100">
    <property type="entry name" value="Zinc finger 45-like"/>
    <property type="match status" value="1"/>
</dbReference>
<dbReference type="SMR" id="A0A482XRA3"/>
<evidence type="ECO:0000256" key="6">
    <source>
        <dbReference type="ARBA" id="ARBA00023125"/>
    </source>
</evidence>
<dbReference type="SMART" id="SM00355">
    <property type="entry name" value="ZnF_C2H2"/>
    <property type="match status" value="7"/>
</dbReference>
<dbReference type="Proteomes" id="UP000291343">
    <property type="component" value="Unassembled WGS sequence"/>
</dbReference>
<dbReference type="PROSITE" id="PS50157">
    <property type="entry name" value="ZINC_FINGER_C2H2_2"/>
    <property type="match status" value="7"/>
</dbReference>
<comment type="caution">
    <text evidence="11">The sequence shown here is derived from an EMBL/GenBank/DDBJ whole genome shotgun (WGS) entry which is preliminary data.</text>
</comment>
<organism evidence="11 12">
    <name type="scientific">Laodelphax striatellus</name>
    <name type="common">Small brown planthopper</name>
    <name type="synonym">Delphax striatella</name>
    <dbReference type="NCBI Taxonomy" id="195883"/>
    <lineage>
        <taxon>Eukaryota</taxon>
        <taxon>Metazoa</taxon>
        <taxon>Ecdysozoa</taxon>
        <taxon>Arthropoda</taxon>
        <taxon>Hexapoda</taxon>
        <taxon>Insecta</taxon>
        <taxon>Pterygota</taxon>
        <taxon>Neoptera</taxon>
        <taxon>Paraneoptera</taxon>
        <taxon>Hemiptera</taxon>
        <taxon>Auchenorrhyncha</taxon>
        <taxon>Fulgoroidea</taxon>
        <taxon>Delphacidae</taxon>
        <taxon>Criomorphinae</taxon>
        <taxon>Laodelphax</taxon>
    </lineage>
</organism>
<feature type="domain" description="C2H2-type" evidence="10">
    <location>
        <begin position="336"/>
        <end position="363"/>
    </location>
</feature>
<dbReference type="InterPro" id="IPR050589">
    <property type="entry name" value="Ikaros_C2H2-ZF"/>
</dbReference>
<keyword evidence="2" id="KW-0479">Metal-binding</keyword>
<evidence type="ECO:0000313" key="12">
    <source>
        <dbReference type="Proteomes" id="UP000291343"/>
    </source>
</evidence>
<dbReference type="GO" id="GO:0000978">
    <property type="term" value="F:RNA polymerase II cis-regulatory region sequence-specific DNA binding"/>
    <property type="evidence" value="ECO:0007669"/>
    <property type="project" value="TreeGrafter"/>
</dbReference>
<dbReference type="Pfam" id="PF00096">
    <property type="entry name" value="zf-C2H2"/>
    <property type="match status" value="4"/>
</dbReference>
<keyword evidence="5" id="KW-0862">Zinc</keyword>
<dbReference type="InParanoid" id="A0A482XRA3"/>
<evidence type="ECO:0000256" key="8">
    <source>
        <dbReference type="PROSITE-ProRule" id="PRU00042"/>
    </source>
</evidence>
<dbReference type="SUPFAM" id="SSF57667">
    <property type="entry name" value="beta-beta-alpha zinc fingers"/>
    <property type="match status" value="3"/>
</dbReference>
<evidence type="ECO:0000313" key="11">
    <source>
        <dbReference type="EMBL" id="RZF48077.1"/>
    </source>
</evidence>
<evidence type="ECO:0000256" key="9">
    <source>
        <dbReference type="SAM" id="MobiDB-lite"/>
    </source>
</evidence>
<dbReference type="OrthoDB" id="8113227at2759"/>
<dbReference type="GO" id="GO:0005634">
    <property type="term" value="C:nucleus"/>
    <property type="evidence" value="ECO:0007669"/>
    <property type="project" value="UniProtKB-SubCell"/>
</dbReference>
<feature type="domain" description="C2H2-type" evidence="10">
    <location>
        <begin position="191"/>
        <end position="220"/>
    </location>
</feature>
<feature type="domain" description="C2H2-type" evidence="10">
    <location>
        <begin position="279"/>
        <end position="307"/>
    </location>
</feature>
<dbReference type="EMBL" id="QKKF02002849">
    <property type="protein sequence ID" value="RZF48077.1"/>
    <property type="molecule type" value="Genomic_DNA"/>
</dbReference>
<dbReference type="InterPro" id="IPR013087">
    <property type="entry name" value="Znf_C2H2_type"/>
</dbReference>
<evidence type="ECO:0000256" key="2">
    <source>
        <dbReference type="ARBA" id="ARBA00022723"/>
    </source>
</evidence>
<reference evidence="11 12" key="1">
    <citation type="journal article" date="2017" name="Gigascience">
        <title>Genome sequence of the small brown planthopper, Laodelphax striatellus.</title>
        <authorList>
            <person name="Zhu J."/>
            <person name="Jiang F."/>
            <person name="Wang X."/>
            <person name="Yang P."/>
            <person name="Bao Y."/>
            <person name="Zhao W."/>
            <person name="Wang W."/>
            <person name="Lu H."/>
            <person name="Wang Q."/>
            <person name="Cui N."/>
            <person name="Li J."/>
            <person name="Chen X."/>
            <person name="Luo L."/>
            <person name="Yu J."/>
            <person name="Kang L."/>
            <person name="Cui F."/>
        </authorList>
    </citation>
    <scope>NUCLEOTIDE SEQUENCE [LARGE SCALE GENOMIC DNA]</scope>
    <source>
        <strain evidence="11">Lst14</strain>
    </source>
</reference>
<keyword evidence="6" id="KW-0238">DNA-binding</keyword>
<keyword evidence="12" id="KW-1185">Reference proteome</keyword>
<dbReference type="GO" id="GO:0003700">
    <property type="term" value="F:DNA-binding transcription factor activity"/>
    <property type="evidence" value="ECO:0007669"/>
    <property type="project" value="TreeGrafter"/>
</dbReference>
<feature type="region of interest" description="Disordered" evidence="9">
    <location>
        <begin position="1"/>
        <end position="32"/>
    </location>
</feature>
<dbReference type="PROSITE" id="PS00028">
    <property type="entry name" value="ZINC_FINGER_C2H2_1"/>
    <property type="match status" value="6"/>
</dbReference>
<keyword evidence="4 8" id="KW-0863">Zinc-finger</keyword>
<feature type="domain" description="C2H2-type" evidence="10">
    <location>
        <begin position="308"/>
        <end position="330"/>
    </location>
</feature>
<dbReference type="PANTHER" id="PTHR24404:SF106">
    <property type="entry name" value="C2H2-TYPE DOMAIN-CONTAINING PROTEIN"/>
    <property type="match status" value="1"/>
</dbReference>
<accession>A0A482XRA3</accession>
<feature type="domain" description="C2H2-type" evidence="10">
    <location>
        <begin position="363"/>
        <end position="391"/>
    </location>
</feature>
<evidence type="ECO:0000256" key="5">
    <source>
        <dbReference type="ARBA" id="ARBA00022833"/>
    </source>
</evidence>
<dbReference type="Gene3D" id="3.30.160.60">
    <property type="entry name" value="Classic Zinc Finger"/>
    <property type="match status" value="4"/>
</dbReference>
<keyword evidence="3" id="KW-0677">Repeat</keyword>
<sequence length="410" mass="46810">MEKVRRISSGGETDHHERENGREHTGSTLNETTNLATVVRRCYTKRKSFIKVQTQVDELSKECANQSSVEGSGDCLEVGPNSNDKLSVEGEGNNACAVIGPNINNHSSVEGEGNGALVIDSKSNDHLSDEEVDDPCSVIEPENLSVTCSKENEQECRILNDDIPEPVDVQASIKRRFATSTASTDSKKRKFFCNVEDCSSSFLHRATYLRHMNLHETSSSRCKICFKIFAKSAELLKHQSQIHNGQSHKLYPCSHCDKSFSREESRDRHLKRVKKHETFICVVCNKIFHDQFDLNLHTRNTHQENRPFSCKECGKEFKRETHVIAHMKVHFPSVNNVCNVCNKEFATPFFLNRHSKVHSARKHKCDVCCAGFTYKRTLGKHMREQHPKMQALLKSQKNNKKRGRIYQYKL</sequence>
<dbReference type="AlphaFoldDB" id="A0A482XRA3"/>
<comment type="subcellular location">
    <subcellularLocation>
        <location evidence="1">Nucleus</location>
    </subcellularLocation>
</comment>
<evidence type="ECO:0000256" key="4">
    <source>
        <dbReference type="ARBA" id="ARBA00022771"/>
    </source>
</evidence>
<proteinExistence type="predicted"/>
<evidence type="ECO:0000259" key="10">
    <source>
        <dbReference type="PROSITE" id="PS50157"/>
    </source>
</evidence>
<dbReference type="PANTHER" id="PTHR24404">
    <property type="entry name" value="ZINC FINGER PROTEIN"/>
    <property type="match status" value="1"/>
</dbReference>
<evidence type="ECO:0000256" key="3">
    <source>
        <dbReference type="ARBA" id="ARBA00022737"/>
    </source>
</evidence>
<dbReference type="InterPro" id="IPR036236">
    <property type="entry name" value="Znf_C2H2_sf"/>
</dbReference>
<dbReference type="GO" id="GO:0008270">
    <property type="term" value="F:zinc ion binding"/>
    <property type="evidence" value="ECO:0007669"/>
    <property type="project" value="UniProtKB-KW"/>
</dbReference>
<feature type="domain" description="C2H2-type" evidence="10">
    <location>
        <begin position="220"/>
        <end position="248"/>
    </location>
</feature>
<evidence type="ECO:0000256" key="1">
    <source>
        <dbReference type="ARBA" id="ARBA00004123"/>
    </source>
</evidence>